<dbReference type="Gene3D" id="1.20.1280.290">
    <property type="match status" value="2"/>
</dbReference>
<comment type="similarity">
    <text evidence="5">Belongs to the laat-1 family.</text>
</comment>
<evidence type="ECO:0000259" key="8">
    <source>
        <dbReference type="SMART" id="SM00651"/>
    </source>
</evidence>
<feature type="transmembrane region" description="Helical" evidence="7">
    <location>
        <begin position="314"/>
        <end position="337"/>
    </location>
</feature>
<dbReference type="InterPro" id="IPR051415">
    <property type="entry name" value="LAAT-1"/>
</dbReference>
<evidence type="ECO:0000256" key="6">
    <source>
        <dbReference type="SAM" id="MobiDB-lite"/>
    </source>
</evidence>
<gene>
    <name evidence="9" type="ORF">CDAUBV1_LOCUS6880</name>
</gene>
<evidence type="ECO:0000313" key="9">
    <source>
        <dbReference type="EMBL" id="CAL5133618.1"/>
    </source>
</evidence>
<proteinExistence type="inferred from homology"/>
<feature type="transmembrane region" description="Helical" evidence="7">
    <location>
        <begin position="251"/>
        <end position="268"/>
    </location>
</feature>
<dbReference type="AlphaFoldDB" id="A0AAV2TE75"/>
<dbReference type="Pfam" id="PF04193">
    <property type="entry name" value="PQ-loop"/>
    <property type="match status" value="2"/>
</dbReference>
<dbReference type="SMART" id="SM00679">
    <property type="entry name" value="CTNS"/>
    <property type="match status" value="2"/>
</dbReference>
<feature type="transmembrane region" description="Helical" evidence="7">
    <location>
        <begin position="89"/>
        <end position="110"/>
    </location>
</feature>
<evidence type="ECO:0000256" key="4">
    <source>
        <dbReference type="ARBA" id="ARBA00023136"/>
    </source>
</evidence>
<feature type="region of interest" description="Disordered" evidence="6">
    <location>
        <begin position="505"/>
        <end position="545"/>
    </location>
</feature>
<dbReference type="PANTHER" id="PTHR16201:SF34">
    <property type="entry name" value="LYSOSOMAL AMINO ACID TRANSPORTER 1"/>
    <property type="match status" value="1"/>
</dbReference>
<evidence type="ECO:0000313" key="10">
    <source>
        <dbReference type="Proteomes" id="UP001497525"/>
    </source>
</evidence>
<feature type="transmembrane region" description="Helical" evidence="7">
    <location>
        <begin position="50"/>
        <end position="68"/>
    </location>
</feature>
<organism evidence="9 10">
    <name type="scientific">Calicophoron daubneyi</name>
    <name type="common">Rumen fluke</name>
    <name type="synonym">Paramphistomum daubneyi</name>
    <dbReference type="NCBI Taxonomy" id="300641"/>
    <lineage>
        <taxon>Eukaryota</taxon>
        <taxon>Metazoa</taxon>
        <taxon>Spiralia</taxon>
        <taxon>Lophotrochozoa</taxon>
        <taxon>Platyhelminthes</taxon>
        <taxon>Trematoda</taxon>
        <taxon>Digenea</taxon>
        <taxon>Plagiorchiida</taxon>
        <taxon>Pronocephalata</taxon>
        <taxon>Paramphistomoidea</taxon>
        <taxon>Paramphistomidae</taxon>
        <taxon>Calicophoron</taxon>
    </lineage>
</organism>
<dbReference type="FunFam" id="1.20.1280.290:FF:000009">
    <property type="entry name" value="PQ loop repeat family protein"/>
    <property type="match status" value="1"/>
</dbReference>
<name>A0AAV2TE75_CALDB</name>
<comment type="subcellular location">
    <subcellularLocation>
        <location evidence="1">Membrane</location>
        <topology evidence="1">Multi-pass membrane protein</topology>
    </subcellularLocation>
</comment>
<keyword evidence="4 7" id="KW-0472">Membrane</keyword>
<dbReference type="GO" id="GO:0015174">
    <property type="term" value="F:basic amino acid transmembrane transporter activity"/>
    <property type="evidence" value="ECO:0007669"/>
    <property type="project" value="UniProtKB-ARBA"/>
</dbReference>
<dbReference type="Pfam" id="PF01423">
    <property type="entry name" value="LSM"/>
    <property type="match status" value="1"/>
</dbReference>
<dbReference type="SMART" id="SM00651">
    <property type="entry name" value="Sm"/>
    <property type="match status" value="1"/>
</dbReference>
<evidence type="ECO:0000256" key="7">
    <source>
        <dbReference type="SAM" id="Phobius"/>
    </source>
</evidence>
<feature type="transmembrane region" description="Helical" evidence="7">
    <location>
        <begin position="180"/>
        <end position="198"/>
    </location>
</feature>
<dbReference type="GO" id="GO:0098852">
    <property type="term" value="C:lytic vacuole membrane"/>
    <property type="evidence" value="ECO:0007669"/>
    <property type="project" value="UniProtKB-ARBA"/>
</dbReference>
<feature type="domain" description="Sm" evidence="8">
    <location>
        <begin position="396"/>
        <end position="462"/>
    </location>
</feature>
<dbReference type="Gene3D" id="2.30.30.100">
    <property type="match status" value="1"/>
</dbReference>
<dbReference type="InterPro" id="IPR001163">
    <property type="entry name" value="Sm_dom_euk/arc"/>
</dbReference>
<reference evidence="9" key="1">
    <citation type="submission" date="2024-06" db="EMBL/GenBank/DDBJ databases">
        <authorList>
            <person name="Liu X."/>
            <person name="Lenzi L."/>
            <person name="Haldenby T S."/>
            <person name="Uol C."/>
        </authorList>
    </citation>
    <scope>NUCLEOTIDE SEQUENCE</scope>
</reference>
<feature type="transmembrane region" description="Helical" evidence="7">
    <location>
        <begin position="393"/>
        <end position="411"/>
    </location>
</feature>
<evidence type="ECO:0000256" key="5">
    <source>
        <dbReference type="ARBA" id="ARBA00038039"/>
    </source>
</evidence>
<protein>
    <recommendedName>
        <fullName evidence="8">Sm domain-containing protein</fullName>
    </recommendedName>
</protein>
<dbReference type="InterPro" id="IPR010920">
    <property type="entry name" value="LSM_dom_sf"/>
</dbReference>
<dbReference type="SUPFAM" id="SSF50182">
    <property type="entry name" value="Sm-like ribonucleoproteins"/>
    <property type="match status" value="1"/>
</dbReference>
<accession>A0AAV2TE75</accession>
<dbReference type="PANTHER" id="PTHR16201">
    <property type="entry name" value="SEVEN TRANSMEMBRANE PROTEIN 1-RELATED"/>
    <property type="match status" value="1"/>
</dbReference>
<feature type="transmembrane region" description="Helical" evidence="7">
    <location>
        <begin position="116"/>
        <end position="135"/>
    </location>
</feature>
<evidence type="ECO:0000256" key="2">
    <source>
        <dbReference type="ARBA" id="ARBA00022692"/>
    </source>
</evidence>
<dbReference type="Proteomes" id="UP001497525">
    <property type="component" value="Unassembled WGS sequence"/>
</dbReference>
<evidence type="ECO:0000256" key="1">
    <source>
        <dbReference type="ARBA" id="ARBA00004141"/>
    </source>
</evidence>
<sequence length="588" mass="65287">MSGGLIPYFYAGNTGPDPWIDLVPADPNCTHGIQWIWAFMGQCVIDTRDMIAMLCGFISLCAWIINGIPQIVENFRSGIPDKALSPFMLMFWFLGDICNFIGCALTHQLILQIVVAVYSIANDLILISQFVYFKIRNQTIHSELKDTIDSPEVQPNDLEWNPSQHNLVASEGRTHARGTTTLAVCLLGFVGLTLYTSSSAPMLGSRVSQSSRTYLHPGSRQLLQFDFPGTTLLPSVTEHTSGLKRSFLDGISAKIGYGLGFVSSVMYLSSRFPQIIRNWRRQSTEGVCVYLFCLALLGNTTYALQILLTSLDPMFLLGALPWLIGSIGVLFLDVLILSQFYRYRPHKQQSFHSASVEDAPDSARAPLLSSDASLDKREACENWRARDRLTSSLLAIFPAAMIGQTVTVTLLDETRISGRLTSCDGMLNLVLEGDVTVTRPFEEPIALKEITISGKRVRYVSLPSSLNVRQTLEQWDFQTVSSGRTVHISERLISRPKRSKDKYAYLRSESRQESTSNGDPEEVENRPPPSAHASAARSSKSYTDPKLQDKIAMAYREFGLSVTGDPSLDAVMSQTVQCILQDSETFSD</sequence>
<evidence type="ECO:0000256" key="3">
    <source>
        <dbReference type="ARBA" id="ARBA00022989"/>
    </source>
</evidence>
<comment type="caution">
    <text evidence="9">The sequence shown here is derived from an EMBL/GenBank/DDBJ whole genome shotgun (WGS) entry which is preliminary data.</text>
</comment>
<feature type="transmembrane region" description="Helical" evidence="7">
    <location>
        <begin position="289"/>
        <end position="308"/>
    </location>
</feature>
<dbReference type="EMBL" id="CAXLJL010000156">
    <property type="protein sequence ID" value="CAL5133618.1"/>
    <property type="molecule type" value="Genomic_DNA"/>
</dbReference>
<dbReference type="InterPro" id="IPR006603">
    <property type="entry name" value="PQ-loop_rpt"/>
</dbReference>
<keyword evidence="2 7" id="KW-0812">Transmembrane</keyword>
<keyword evidence="3 7" id="KW-1133">Transmembrane helix</keyword>